<name>A0ABD2MWV2_9CUCU</name>
<dbReference type="GO" id="GO:0004467">
    <property type="term" value="F:long-chain fatty acid-CoA ligase activity"/>
    <property type="evidence" value="ECO:0007669"/>
    <property type="project" value="UniProtKB-EC"/>
</dbReference>
<sequence length="657" mass="72492">MNSEFLNGPCQVLPASEETSSDINQCVKLRIPKDGTAVETMEPMSVPGLINNTVKNYPDHIAYVYKDTEGKSVKVTYKQYLQNVRTCAKAFLALGLERRHGVCILGFNSPEWIISNLAAIFAGGVSSGIYITNNPEACCHCASTVKANIIVVEDDNQCQKITSIRHQLPDLKKIVQYRGEPKDPDVMSWKQLMDIGEQQNDDDLERCLKEIAINQCCSIVFTSGTVGNPKAAMLSHDNLVYDSRASFERLDVSMGEEVLVSYLPLSHVAAQMVDIYFVITAAATIYFADNDALKGTLIQTLQEARPTLFLGVPRVWEKIQEKILYVSSQSGILKKSIANWARYQALKYNFDKMNGKPSKSWGYSVASTIILEKVKQILGLDRCKLVVTAAAPLSPEVKKFFMSLDILLMDSFGMSECGGHCISTPDAFNLEASGRSIPGTKVKIMHQEDGQGELCLYGRHVFMGYLNEPEKTRAILEDDGWLHTGDIGKVDDSGLIYITGRLKELLITAGGENIPPVPIEQMIQAELPNISYAILIGDKKKFLSLLIALKAEVNQDTSIPTDVLMPNVQDWLKSLGCPAKTIKEVLDGGPDAKLLNTIQSAIDKVNAKVTSNAQRIQKFRILPADFSIATGELGPTLKIKRGTILSKYKDIVDSMYS</sequence>
<dbReference type="Gene3D" id="3.40.50.12780">
    <property type="entry name" value="N-terminal domain of ligase-like"/>
    <property type="match status" value="1"/>
</dbReference>
<accession>A0ABD2MWV2</accession>
<dbReference type="AlphaFoldDB" id="A0ABD2MWV2"/>
<evidence type="ECO:0000259" key="5">
    <source>
        <dbReference type="Pfam" id="PF00501"/>
    </source>
</evidence>
<keyword evidence="1" id="KW-0436">Ligase</keyword>
<reference evidence="6 7" key="1">
    <citation type="journal article" date="2021" name="BMC Biol.">
        <title>Horizontally acquired antibacterial genes associated with adaptive radiation of ladybird beetles.</title>
        <authorList>
            <person name="Li H.S."/>
            <person name="Tang X.F."/>
            <person name="Huang Y.H."/>
            <person name="Xu Z.Y."/>
            <person name="Chen M.L."/>
            <person name="Du X.Y."/>
            <person name="Qiu B.Y."/>
            <person name="Chen P.T."/>
            <person name="Zhang W."/>
            <person name="Slipinski A."/>
            <person name="Escalona H.E."/>
            <person name="Waterhouse R.M."/>
            <person name="Zwick A."/>
            <person name="Pang H."/>
        </authorList>
    </citation>
    <scope>NUCLEOTIDE SEQUENCE [LARGE SCALE GENOMIC DNA]</scope>
    <source>
        <strain evidence="6">SYSU2018</strain>
    </source>
</reference>
<evidence type="ECO:0000256" key="4">
    <source>
        <dbReference type="ARBA" id="ARBA00026121"/>
    </source>
</evidence>
<evidence type="ECO:0000256" key="3">
    <source>
        <dbReference type="ARBA" id="ARBA00023098"/>
    </source>
</evidence>
<dbReference type="SUPFAM" id="SSF56801">
    <property type="entry name" value="Acetyl-CoA synthetase-like"/>
    <property type="match status" value="1"/>
</dbReference>
<organism evidence="6 7">
    <name type="scientific">Cryptolaemus montrouzieri</name>
    <dbReference type="NCBI Taxonomy" id="559131"/>
    <lineage>
        <taxon>Eukaryota</taxon>
        <taxon>Metazoa</taxon>
        <taxon>Ecdysozoa</taxon>
        <taxon>Arthropoda</taxon>
        <taxon>Hexapoda</taxon>
        <taxon>Insecta</taxon>
        <taxon>Pterygota</taxon>
        <taxon>Neoptera</taxon>
        <taxon>Endopterygota</taxon>
        <taxon>Coleoptera</taxon>
        <taxon>Polyphaga</taxon>
        <taxon>Cucujiformia</taxon>
        <taxon>Coccinelloidea</taxon>
        <taxon>Coccinellidae</taxon>
        <taxon>Scymninae</taxon>
        <taxon>Scymnini</taxon>
        <taxon>Cryptolaemus</taxon>
    </lineage>
</organism>
<keyword evidence="2" id="KW-0276">Fatty acid metabolism</keyword>
<keyword evidence="7" id="KW-1185">Reference proteome</keyword>
<dbReference type="InterPro" id="IPR042099">
    <property type="entry name" value="ANL_N_sf"/>
</dbReference>
<dbReference type="EMBL" id="JABFTP020000042">
    <property type="protein sequence ID" value="KAL3270650.1"/>
    <property type="molecule type" value="Genomic_DNA"/>
</dbReference>
<dbReference type="PANTHER" id="PTHR43272">
    <property type="entry name" value="LONG-CHAIN-FATTY-ACID--COA LIGASE"/>
    <property type="match status" value="1"/>
</dbReference>
<dbReference type="Proteomes" id="UP001516400">
    <property type="component" value="Unassembled WGS sequence"/>
</dbReference>
<protein>
    <recommendedName>
        <fullName evidence="4">long-chain-fatty-acid--CoA ligase</fullName>
        <ecNumber evidence="4">6.2.1.3</ecNumber>
    </recommendedName>
</protein>
<gene>
    <name evidence="6" type="ORF">HHI36_021179</name>
</gene>
<evidence type="ECO:0000313" key="7">
    <source>
        <dbReference type="Proteomes" id="UP001516400"/>
    </source>
</evidence>
<feature type="domain" description="AMP-dependent synthetase/ligase" evidence="5">
    <location>
        <begin position="53"/>
        <end position="466"/>
    </location>
</feature>
<dbReference type="PANTHER" id="PTHR43272:SF32">
    <property type="entry name" value="AMP-DEPENDENT SYNTHETASE_LIGASE DOMAIN-CONTAINING PROTEIN"/>
    <property type="match status" value="1"/>
</dbReference>
<dbReference type="Pfam" id="PF00501">
    <property type="entry name" value="AMP-binding"/>
    <property type="match status" value="1"/>
</dbReference>
<dbReference type="Pfam" id="PF23562">
    <property type="entry name" value="AMP-binding_C_3"/>
    <property type="match status" value="1"/>
</dbReference>
<proteinExistence type="predicted"/>
<evidence type="ECO:0000313" key="6">
    <source>
        <dbReference type="EMBL" id="KAL3270650.1"/>
    </source>
</evidence>
<keyword evidence="3" id="KW-0443">Lipid metabolism</keyword>
<evidence type="ECO:0000256" key="2">
    <source>
        <dbReference type="ARBA" id="ARBA00022832"/>
    </source>
</evidence>
<evidence type="ECO:0000256" key="1">
    <source>
        <dbReference type="ARBA" id="ARBA00022598"/>
    </source>
</evidence>
<comment type="caution">
    <text evidence="6">The sequence shown here is derived from an EMBL/GenBank/DDBJ whole genome shotgun (WGS) entry which is preliminary data.</text>
</comment>
<dbReference type="EC" id="6.2.1.3" evidence="4"/>
<dbReference type="InterPro" id="IPR000873">
    <property type="entry name" value="AMP-dep_synth/lig_dom"/>
</dbReference>